<protein>
    <submittedName>
        <fullName evidence="2">Hpt domain-containing protein</fullName>
    </submittedName>
</protein>
<dbReference type="InterPro" id="IPR036641">
    <property type="entry name" value="HPT_dom_sf"/>
</dbReference>
<dbReference type="SUPFAM" id="SSF47226">
    <property type="entry name" value="Histidine-containing phosphotransfer domain, HPT domain"/>
    <property type="match status" value="1"/>
</dbReference>
<dbReference type="Pfam" id="PF01627">
    <property type="entry name" value="Hpt"/>
    <property type="match status" value="1"/>
</dbReference>
<evidence type="ECO:0000259" key="1">
    <source>
        <dbReference type="Pfam" id="PF01627"/>
    </source>
</evidence>
<name>A0A3B0G496_PSEPS</name>
<evidence type="ECO:0000313" key="3">
    <source>
        <dbReference type="Proteomes" id="UP000273159"/>
    </source>
</evidence>
<dbReference type="InterPro" id="IPR008207">
    <property type="entry name" value="Sig_transdc_His_kin_Hpt_dom"/>
</dbReference>
<sequence length="130" mass="14378">MHLVGFGTKLDSAPIRKLAEDLSAEAALRFVDDYLGMLPGRWKRILRAVDQEDAKVALDALLSLRVTSSMSGALDTAASCRELESLVRAGHFPQARAEATRLSTELHYLQDAAPDLLQRARDELSRTSWN</sequence>
<feature type="domain" description="HPt" evidence="1">
    <location>
        <begin position="30"/>
        <end position="111"/>
    </location>
</feature>
<comment type="caution">
    <text evidence="2">The sequence shown here is derived from an EMBL/GenBank/DDBJ whole genome shotgun (WGS) entry which is preliminary data.</text>
</comment>
<reference evidence="2 3" key="1">
    <citation type="submission" date="2018-10" db="EMBL/GenBank/DDBJ databases">
        <title>Genome-guide identification and characterization of bacteria that degrade polycyclic aromatic hydrocarbons and resist hexavalent chromium simultaneously.</title>
        <authorList>
            <person name="Feng H."/>
        </authorList>
    </citation>
    <scope>NUCLEOTIDE SEQUENCE [LARGE SCALE GENOMIC DNA]</scope>
    <source>
        <strain evidence="2 3">J015</strain>
    </source>
</reference>
<reference evidence="3" key="2">
    <citation type="submission" date="2018-10" db="EMBL/GenBank/DDBJ databases">
        <authorList>
            <person name="Wang Y."/>
            <person name="Wang J."/>
            <person name="Yang X."/>
            <person name="Wang Z."/>
            <person name="Huang Y."/>
        </authorList>
    </citation>
    <scope>NUCLEOTIDE SEQUENCE [LARGE SCALE GENOMIC DNA]</scope>
    <source>
        <strain evidence="3">J015</strain>
    </source>
</reference>
<dbReference type="Gene3D" id="1.20.120.160">
    <property type="entry name" value="HPT domain"/>
    <property type="match status" value="1"/>
</dbReference>
<dbReference type="GO" id="GO:0000160">
    <property type="term" value="P:phosphorelay signal transduction system"/>
    <property type="evidence" value="ECO:0007669"/>
    <property type="project" value="InterPro"/>
</dbReference>
<organism evidence="2 3">
    <name type="scientific">Pseudarthrobacter phenanthrenivorans</name>
    <name type="common">Arthrobacter phenanthrenivorans</name>
    <dbReference type="NCBI Taxonomy" id="361575"/>
    <lineage>
        <taxon>Bacteria</taxon>
        <taxon>Bacillati</taxon>
        <taxon>Actinomycetota</taxon>
        <taxon>Actinomycetes</taxon>
        <taxon>Micrococcales</taxon>
        <taxon>Micrococcaceae</taxon>
        <taxon>Pseudarthrobacter</taxon>
    </lineage>
</organism>
<evidence type="ECO:0000313" key="2">
    <source>
        <dbReference type="EMBL" id="RKO25347.1"/>
    </source>
</evidence>
<proteinExistence type="predicted"/>
<accession>A0A3B0G496</accession>
<dbReference type="Proteomes" id="UP000273159">
    <property type="component" value="Unassembled WGS sequence"/>
</dbReference>
<dbReference type="AlphaFoldDB" id="A0A3B0G496"/>
<dbReference type="EMBL" id="RBNH01000004">
    <property type="protein sequence ID" value="RKO25347.1"/>
    <property type="molecule type" value="Genomic_DNA"/>
</dbReference>
<gene>
    <name evidence="2" type="ORF">D7Z96_05930</name>
</gene>